<comment type="caution">
    <text evidence="1">The sequence shown here is derived from an EMBL/GenBank/DDBJ whole genome shotgun (WGS) entry which is preliminary data.</text>
</comment>
<sequence length="125" mass="14871">AMFVLPEEPVIDKMAIEEYDDERRNQFVDIKCVKSELTMNDDKRKKNRIVSKVNEKNVNRNRPGKEHVPDIQMVDDEDLEGYRRKFDCIDKTVKSGVMNVKFDELNQKNETKIFEVLHKKKAFEH</sequence>
<evidence type="ECO:0000313" key="1">
    <source>
        <dbReference type="EMBL" id="CAG8806632.1"/>
    </source>
</evidence>
<gene>
    <name evidence="1" type="ORF">RFULGI_LOCUS18300</name>
</gene>
<feature type="non-terminal residue" evidence="1">
    <location>
        <position position="125"/>
    </location>
</feature>
<organism evidence="1 2">
    <name type="scientific">Racocetra fulgida</name>
    <dbReference type="NCBI Taxonomy" id="60492"/>
    <lineage>
        <taxon>Eukaryota</taxon>
        <taxon>Fungi</taxon>
        <taxon>Fungi incertae sedis</taxon>
        <taxon>Mucoromycota</taxon>
        <taxon>Glomeromycotina</taxon>
        <taxon>Glomeromycetes</taxon>
        <taxon>Diversisporales</taxon>
        <taxon>Gigasporaceae</taxon>
        <taxon>Racocetra</taxon>
    </lineage>
</organism>
<keyword evidence="2" id="KW-1185">Reference proteome</keyword>
<protein>
    <submittedName>
        <fullName evidence="1">11557_t:CDS:1</fullName>
    </submittedName>
</protein>
<proteinExistence type="predicted"/>
<dbReference type="AlphaFoldDB" id="A0A9N9PBE5"/>
<dbReference type="Proteomes" id="UP000789396">
    <property type="component" value="Unassembled WGS sequence"/>
</dbReference>
<evidence type="ECO:0000313" key="2">
    <source>
        <dbReference type="Proteomes" id="UP000789396"/>
    </source>
</evidence>
<dbReference type="OrthoDB" id="2472130at2759"/>
<accession>A0A9N9PBE5</accession>
<name>A0A9N9PBE5_9GLOM</name>
<reference evidence="1" key="1">
    <citation type="submission" date="2021-06" db="EMBL/GenBank/DDBJ databases">
        <authorList>
            <person name="Kallberg Y."/>
            <person name="Tangrot J."/>
            <person name="Rosling A."/>
        </authorList>
    </citation>
    <scope>NUCLEOTIDE SEQUENCE</scope>
    <source>
        <strain evidence="1">IN212</strain>
    </source>
</reference>
<feature type="non-terminal residue" evidence="1">
    <location>
        <position position="1"/>
    </location>
</feature>
<dbReference type="EMBL" id="CAJVPZ010078983">
    <property type="protein sequence ID" value="CAG8806632.1"/>
    <property type="molecule type" value="Genomic_DNA"/>
</dbReference>